<dbReference type="SUPFAM" id="SSF51679">
    <property type="entry name" value="Bacterial luciferase-like"/>
    <property type="match status" value="1"/>
</dbReference>
<dbReference type="Pfam" id="PF00296">
    <property type="entry name" value="Bac_luciferase"/>
    <property type="match status" value="1"/>
</dbReference>
<evidence type="ECO:0000259" key="6">
    <source>
        <dbReference type="Pfam" id="PF00296"/>
    </source>
</evidence>
<dbReference type="CDD" id="cd01095">
    <property type="entry name" value="Nitrilotriacetate_monoxgenase"/>
    <property type="match status" value="1"/>
</dbReference>
<keyword evidence="8" id="KW-1185">Reference proteome</keyword>
<proteinExistence type="inferred from homology"/>
<reference evidence="7 8" key="1">
    <citation type="submission" date="2024-04" db="EMBL/GenBank/DDBJ databases">
        <title>draft genome sequnece of Paenibacillus filicis.</title>
        <authorList>
            <person name="Kim D.-U."/>
        </authorList>
    </citation>
    <scope>NUCLEOTIDE SEQUENCE [LARGE SCALE GENOMIC DNA]</scope>
    <source>
        <strain evidence="7 8">KACC14197</strain>
    </source>
</reference>
<dbReference type="PANTHER" id="PTHR30011">
    <property type="entry name" value="ALKANESULFONATE MONOOXYGENASE-RELATED"/>
    <property type="match status" value="1"/>
</dbReference>
<evidence type="ECO:0000256" key="4">
    <source>
        <dbReference type="ARBA" id="ARBA00023033"/>
    </source>
</evidence>
<evidence type="ECO:0000313" key="8">
    <source>
        <dbReference type="Proteomes" id="UP001469365"/>
    </source>
</evidence>
<keyword evidence="1" id="KW-0285">Flavoprotein</keyword>
<evidence type="ECO:0000256" key="2">
    <source>
        <dbReference type="ARBA" id="ARBA00022643"/>
    </source>
</evidence>
<dbReference type="PIRSF" id="PIRSF000337">
    <property type="entry name" value="NTA_MOA"/>
    <property type="match status" value="1"/>
</dbReference>
<dbReference type="InterPro" id="IPR011251">
    <property type="entry name" value="Luciferase-like_dom"/>
</dbReference>
<gene>
    <name evidence="7" type="ORF">WMW72_04150</name>
</gene>
<dbReference type="InterPro" id="IPR036661">
    <property type="entry name" value="Luciferase-like_sf"/>
</dbReference>
<dbReference type="Gene3D" id="3.20.20.30">
    <property type="entry name" value="Luciferase-like domain"/>
    <property type="match status" value="1"/>
</dbReference>
<dbReference type="GO" id="GO:0016491">
    <property type="term" value="F:oxidoreductase activity"/>
    <property type="evidence" value="ECO:0007669"/>
    <property type="project" value="UniProtKB-KW"/>
</dbReference>
<dbReference type="EC" id="1.-.-.-" evidence="7"/>
<keyword evidence="4" id="KW-0503">Monooxygenase</keyword>
<accession>A0ABU9DGA7</accession>
<dbReference type="NCBIfam" id="TIGR03860">
    <property type="entry name" value="FMN_nitrolo"/>
    <property type="match status" value="1"/>
</dbReference>
<feature type="domain" description="Luciferase-like" evidence="6">
    <location>
        <begin position="28"/>
        <end position="377"/>
    </location>
</feature>
<organism evidence="7 8">
    <name type="scientific">Paenibacillus filicis</name>
    <dbReference type="NCBI Taxonomy" id="669464"/>
    <lineage>
        <taxon>Bacteria</taxon>
        <taxon>Bacillati</taxon>
        <taxon>Bacillota</taxon>
        <taxon>Bacilli</taxon>
        <taxon>Bacillales</taxon>
        <taxon>Paenibacillaceae</taxon>
        <taxon>Paenibacillus</taxon>
    </lineage>
</organism>
<keyword evidence="3 7" id="KW-0560">Oxidoreductase</keyword>
<name>A0ABU9DGA7_9BACL</name>
<evidence type="ECO:0000313" key="7">
    <source>
        <dbReference type="EMBL" id="MEK8127098.1"/>
    </source>
</evidence>
<dbReference type="PANTHER" id="PTHR30011:SF16">
    <property type="entry name" value="C2H2 FINGER DOMAIN TRANSCRIPTION FACTOR (EUROFUNG)-RELATED"/>
    <property type="match status" value="1"/>
</dbReference>
<comment type="similarity">
    <text evidence="5">Belongs to the NtaA/SnaA/DszA monooxygenase family.</text>
</comment>
<dbReference type="EMBL" id="JBBPCC010000002">
    <property type="protein sequence ID" value="MEK8127098.1"/>
    <property type="molecule type" value="Genomic_DNA"/>
</dbReference>
<keyword evidence="2" id="KW-0288">FMN</keyword>
<evidence type="ECO:0000256" key="3">
    <source>
        <dbReference type="ARBA" id="ARBA00023002"/>
    </source>
</evidence>
<dbReference type="InterPro" id="IPR051260">
    <property type="entry name" value="Diverse_substr_monoxygenases"/>
</dbReference>
<evidence type="ECO:0000256" key="5">
    <source>
        <dbReference type="ARBA" id="ARBA00033748"/>
    </source>
</evidence>
<comment type="caution">
    <text evidence="7">The sequence shown here is derived from an EMBL/GenBank/DDBJ whole genome shotgun (WGS) entry which is preliminary data.</text>
</comment>
<protein>
    <submittedName>
        <fullName evidence="7">LLM class flavin-dependent oxidoreductase</fullName>
        <ecNumber evidence="7">1.-.-.-</ecNumber>
    </submittedName>
</protein>
<dbReference type="RefSeq" id="WP_341414156.1">
    <property type="nucleotide sequence ID" value="NZ_JBBPCC010000002.1"/>
</dbReference>
<dbReference type="Proteomes" id="UP001469365">
    <property type="component" value="Unassembled WGS sequence"/>
</dbReference>
<sequence length="442" mass="49142">MSGQRQMILNFFLNNTGVHEHGWKHPKAQPERLTDLSHYKRLVQVAEAAKFHAVFLADNLSLGPFASRQGLGLPLEPVTLLSALAAVTERIGLIATVSATYTEPYNTARVFASLDHLSGGRAAWNIVTSSQSLRSQLNFTAKEKIEPGKYYEAADEFVKVTKKIWDSWEDDALVLDKKQGIFADEGKIHDVNHHGDYHFVQGPLNIPRPPQGYPVLVQAGASEAGREFAARTAEVVYTMQPTWKYAQAFYADLKARAVKHGRHPDELKIIPGFCPIVGETEAEAKEKEAEIQSLVDIHVGVRRISEMVGFDLSAYPVDGPVPSLDERSLKTTWAKLVENIALEEKLTIRQLVHRVSGGNGHLTFAGTPTQIADQLEHWFLQNAADGFAIRPQHLPGGLEDFARLVVPELQRRGIFHKEYAGRTLRENLGLKRPANQFAAARV</sequence>
<evidence type="ECO:0000256" key="1">
    <source>
        <dbReference type="ARBA" id="ARBA00022630"/>
    </source>
</evidence>
<dbReference type="InterPro" id="IPR016215">
    <property type="entry name" value="NTA_MOA"/>
</dbReference>